<evidence type="ECO:0008006" key="3">
    <source>
        <dbReference type="Google" id="ProtNLM"/>
    </source>
</evidence>
<keyword evidence="2" id="KW-1185">Reference proteome</keyword>
<comment type="caution">
    <text evidence="1">The sequence shown here is derived from an EMBL/GenBank/DDBJ whole genome shotgun (WGS) entry which is preliminary data.</text>
</comment>
<dbReference type="Proteomes" id="UP001281410">
    <property type="component" value="Unassembled WGS sequence"/>
</dbReference>
<proteinExistence type="predicted"/>
<evidence type="ECO:0000313" key="2">
    <source>
        <dbReference type="Proteomes" id="UP001281410"/>
    </source>
</evidence>
<evidence type="ECO:0000313" key="1">
    <source>
        <dbReference type="EMBL" id="KAK3231977.1"/>
    </source>
</evidence>
<reference evidence="1" key="1">
    <citation type="journal article" date="2023" name="Plant J.">
        <title>Genome sequences and population genomics provide insights into the demographic history, inbreeding, and mutation load of two 'living fossil' tree species of Dipteronia.</title>
        <authorList>
            <person name="Feng Y."/>
            <person name="Comes H.P."/>
            <person name="Chen J."/>
            <person name="Zhu S."/>
            <person name="Lu R."/>
            <person name="Zhang X."/>
            <person name="Li P."/>
            <person name="Qiu J."/>
            <person name="Olsen K.M."/>
            <person name="Qiu Y."/>
        </authorList>
    </citation>
    <scope>NUCLEOTIDE SEQUENCE</scope>
    <source>
        <strain evidence="1">NBL</strain>
    </source>
</reference>
<sequence length="163" mass="18408">MDKQGMLFDCNAAVTTLLGYDGKLSRSFCTNYLTDMFLIILANQVKVIGEMGMPCHVCVNIQLNPAIVNPTMQPSCLKDDDVLIVLEREKLQWDGMSGKNSNGMDVPYHLYNFNMISLEACKDDEYAHPDPDGKKFIQRKMAPNPFVFISASYCRIRVLLIIC</sequence>
<protein>
    <recommendedName>
        <fullName evidence="3">PAS domain-containing protein</fullName>
    </recommendedName>
</protein>
<dbReference type="AlphaFoldDB" id="A0AAE0B8V5"/>
<name>A0AAE0B8V5_9ROSI</name>
<accession>A0AAE0B8V5</accession>
<organism evidence="1 2">
    <name type="scientific">Dipteronia sinensis</name>
    <dbReference type="NCBI Taxonomy" id="43782"/>
    <lineage>
        <taxon>Eukaryota</taxon>
        <taxon>Viridiplantae</taxon>
        <taxon>Streptophyta</taxon>
        <taxon>Embryophyta</taxon>
        <taxon>Tracheophyta</taxon>
        <taxon>Spermatophyta</taxon>
        <taxon>Magnoliopsida</taxon>
        <taxon>eudicotyledons</taxon>
        <taxon>Gunneridae</taxon>
        <taxon>Pentapetalae</taxon>
        <taxon>rosids</taxon>
        <taxon>malvids</taxon>
        <taxon>Sapindales</taxon>
        <taxon>Sapindaceae</taxon>
        <taxon>Hippocastanoideae</taxon>
        <taxon>Acereae</taxon>
        <taxon>Dipteronia</taxon>
    </lineage>
</organism>
<gene>
    <name evidence="1" type="ORF">Dsin_003858</name>
</gene>
<dbReference type="EMBL" id="JANJYJ010000001">
    <property type="protein sequence ID" value="KAK3231977.1"/>
    <property type="molecule type" value="Genomic_DNA"/>
</dbReference>